<keyword evidence="1" id="KW-0812">Transmembrane</keyword>
<gene>
    <name evidence="2" type="ORF">DX116_17015</name>
</gene>
<evidence type="ECO:0000256" key="1">
    <source>
        <dbReference type="SAM" id="Phobius"/>
    </source>
</evidence>
<dbReference type="EMBL" id="QUBR01000002">
    <property type="protein sequence ID" value="REK70792.1"/>
    <property type="molecule type" value="Genomic_DNA"/>
</dbReference>
<protein>
    <submittedName>
        <fullName evidence="2">Uncharacterized protein</fullName>
    </submittedName>
</protein>
<sequence length="78" mass="8359">MSSRRSPESRAREAVAVLAVGLGVLTLLAVALYRPGSPRWTHVMIDGAAWMLVVSTGAMLVASAVEKLVEVGRRHLPH</sequence>
<dbReference type="OrthoDB" id="3749043at2"/>
<keyword evidence="1" id="KW-0472">Membrane</keyword>
<evidence type="ECO:0000313" key="2">
    <source>
        <dbReference type="EMBL" id="REK70792.1"/>
    </source>
</evidence>
<accession>A0A371P4G2</accession>
<organism evidence="2 3">
    <name type="scientific">Aeromicrobium endophyticum</name>
    <dbReference type="NCBI Taxonomy" id="2292704"/>
    <lineage>
        <taxon>Bacteria</taxon>
        <taxon>Bacillati</taxon>
        <taxon>Actinomycetota</taxon>
        <taxon>Actinomycetes</taxon>
        <taxon>Propionibacteriales</taxon>
        <taxon>Nocardioidaceae</taxon>
        <taxon>Aeromicrobium</taxon>
    </lineage>
</organism>
<dbReference type="AlphaFoldDB" id="A0A371P4G2"/>
<dbReference type="Proteomes" id="UP000265581">
    <property type="component" value="Unassembled WGS sequence"/>
</dbReference>
<keyword evidence="1" id="KW-1133">Transmembrane helix</keyword>
<dbReference type="RefSeq" id="WP_119705377.1">
    <property type="nucleotide sequence ID" value="NZ_JBHSOI010000002.1"/>
</dbReference>
<keyword evidence="3" id="KW-1185">Reference proteome</keyword>
<name>A0A371P4G2_9ACTN</name>
<proteinExistence type="predicted"/>
<reference evidence="2 3" key="1">
    <citation type="submission" date="2018-08" db="EMBL/GenBank/DDBJ databases">
        <title>Aeromicrobium sp. M2KJ-4, whole genome shotgun sequence.</title>
        <authorList>
            <person name="Tuo L."/>
        </authorList>
    </citation>
    <scope>NUCLEOTIDE SEQUENCE [LARGE SCALE GENOMIC DNA]</scope>
    <source>
        <strain evidence="2 3">M2KJ-4</strain>
    </source>
</reference>
<feature type="transmembrane region" description="Helical" evidence="1">
    <location>
        <begin position="47"/>
        <end position="65"/>
    </location>
</feature>
<comment type="caution">
    <text evidence="2">The sequence shown here is derived from an EMBL/GenBank/DDBJ whole genome shotgun (WGS) entry which is preliminary data.</text>
</comment>
<evidence type="ECO:0000313" key="3">
    <source>
        <dbReference type="Proteomes" id="UP000265581"/>
    </source>
</evidence>
<feature type="transmembrane region" description="Helical" evidence="1">
    <location>
        <begin position="14"/>
        <end position="35"/>
    </location>
</feature>